<comment type="caution">
    <text evidence="1">The sequence shown here is derived from an EMBL/GenBank/DDBJ whole genome shotgun (WGS) entry which is preliminary data.</text>
</comment>
<accession>A0AAN9PZ94</accession>
<sequence length="321" mass="36688">METPKTDLDSSKEIFHMPQRPYTAIETLGDKLVYPLTMDQEVESLADQGMVELLLYINIPMAQMVAFLTCSAFDLYNKVVSMAQSRINQEGLRSLYMIMLSRMIYLLTCGYEKAHQSLRIENYRKTGPKDLKLGIQLLLDLIVFREQTLRLLSYLRNTAIILWPHWDLLYCVQSLVAGSRLPNHGMHQTPMCIGFLEASQVEKIDRCHQKFPHECRMASEFYANLVTCMPSLMMRAFPLVQHTRWLMHADVAVRLSLWKEIVEWFGYNASICSKVLTAEVIKQLLKLIVPDDDAPVRIEAAGQPCSDSIDLAAYHNGPAAL</sequence>
<protein>
    <submittedName>
        <fullName evidence="1">Uncharacterized protein</fullName>
    </submittedName>
</protein>
<dbReference type="AlphaFoldDB" id="A0AAN9PZ94"/>
<dbReference type="Proteomes" id="UP001367508">
    <property type="component" value="Unassembled WGS sequence"/>
</dbReference>
<reference evidence="1 2" key="1">
    <citation type="submission" date="2024-01" db="EMBL/GenBank/DDBJ databases">
        <title>The genomes of 5 underutilized Papilionoideae crops provide insights into root nodulation and disease resistanc.</title>
        <authorList>
            <person name="Jiang F."/>
        </authorList>
    </citation>
    <scope>NUCLEOTIDE SEQUENCE [LARGE SCALE GENOMIC DNA]</scope>
    <source>
        <strain evidence="1">LVBAO_FW01</strain>
        <tissue evidence="1">Leaves</tissue>
    </source>
</reference>
<name>A0AAN9PZ94_CANGL</name>
<proteinExistence type="predicted"/>
<organism evidence="1 2">
    <name type="scientific">Canavalia gladiata</name>
    <name type="common">Sword bean</name>
    <name type="synonym">Dolichos gladiatus</name>
    <dbReference type="NCBI Taxonomy" id="3824"/>
    <lineage>
        <taxon>Eukaryota</taxon>
        <taxon>Viridiplantae</taxon>
        <taxon>Streptophyta</taxon>
        <taxon>Embryophyta</taxon>
        <taxon>Tracheophyta</taxon>
        <taxon>Spermatophyta</taxon>
        <taxon>Magnoliopsida</taxon>
        <taxon>eudicotyledons</taxon>
        <taxon>Gunneridae</taxon>
        <taxon>Pentapetalae</taxon>
        <taxon>rosids</taxon>
        <taxon>fabids</taxon>
        <taxon>Fabales</taxon>
        <taxon>Fabaceae</taxon>
        <taxon>Papilionoideae</taxon>
        <taxon>50 kb inversion clade</taxon>
        <taxon>NPAAA clade</taxon>
        <taxon>indigoferoid/millettioid clade</taxon>
        <taxon>Phaseoleae</taxon>
        <taxon>Canavalia</taxon>
    </lineage>
</organism>
<dbReference type="EMBL" id="JAYMYQ010000008">
    <property type="protein sequence ID" value="KAK7315872.1"/>
    <property type="molecule type" value="Genomic_DNA"/>
</dbReference>
<keyword evidence="2" id="KW-1185">Reference proteome</keyword>
<evidence type="ECO:0000313" key="1">
    <source>
        <dbReference type="EMBL" id="KAK7315872.1"/>
    </source>
</evidence>
<gene>
    <name evidence="1" type="ORF">VNO77_34454</name>
</gene>
<evidence type="ECO:0000313" key="2">
    <source>
        <dbReference type="Proteomes" id="UP001367508"/>
    </source>
</evidence>